<dbReference type="Proteomes" id="UP000176578">
    <property type="component" value="Unassembled WGS sequence"/>
</dbReference>
<protein>
    <submittedName>
        <fullName evidence="1">Uncharacterized protein</fullName>
    </submittedName>
</protein>
<organism evidence="1 2">
    <name type="scientific">Candidatus Daviesbacteria bacterium RIFCSPLOWO2_02_FULL_41_8</name>
    <dbReference type="NCBI Taxonomy" id="1797798"/>
    <lineage>
        <taxon>Bacteria</taxon>
        <taxon>Candidatus Daviesiibacteriota</taxon>
    </lineage>
</organism>
<sequence>MTPSENHSNIVSAVILHAIRVLRQNLITKKYIVVQVVLLLLITLNGQNNFISAKGVTNKYTDLIVNIVLLNANVITITGTI</sequence>
<dbReference type="EMBL" id="MFDZ01000058">
    <property type="protein sequence ID" value="OGE77267.1"/>
    <property type="molecule type" value="Genomic_DNA"/>
</dbReference>
<evidence type="ECO:0000313" key="1">
    <source>
        <dbReference type="EMBL" id="OGE77267.1"/>
    </source>
</evidence>
<dbReference type="AlphaFoldDB" id="A0A1F5NHW0"/>
<reference evidence="1 2" key="1">
    <citation type="journal article" date="2016" name="Nat. Commun.">
        <title>Thousands of microbial genomes shed light on interconnected biogeochemical processes in an aquifer system.</title>
        <authorList>
            <person name="Anantharaman K."/>
            <person name="Brown C.T."/>
            <person name="Hug L.A."/>
            <person name="Sharon I."/>
            <person name="Castelle C.J."/>
            <person name="Probst A.J."/>
            <person name="Thomas B.C."/>
            <person name="Singh A."/>
            <person name="Wilkins M.J."/>
            <person name="Karaoz U."/>
            <person name="Brodie E.L."/>
            <person name="Williams K.H."/>
            <person name="Hubbard S.S."/>
            <person name="Banfield J.F."/>
        </authorList>
    </citation>
    <scope>NUCLEOTIDE SEQUENCE [LARGE SCALE GENOMIC DNA]</scope>
</reference>
<gene>
    <name evidence="1" type="ORF">A3J19_00750</name>
</gene>
<comment type="caution">
    <text evidence="1">The sequence shown here is derived from an EMBL/GenBank/DDBJ whole genome shotgun (WGS) entry which is preliminary data.</text>
</comment>
<accession>A0A1F5NHW0</accession>
<evidence type="ECO:0000313" key="2">
    <source>
        <dbReference type="Proteomes" id="UP000176578"/>
    </source>
</evidence>
<proteinExistence type="predicted"/>
<name>A0A1F5NHW0_9BACT</name>